<evidence type="ECO:0000256" key="1">
    <source>
        <dbReference type="SAM" id="MobiDB-lite"/>
    </source>
</evidence>
<keyword evidence="3" id="KW-1185">Reference proteome</keyword>
<dbReference type="Proteomes" id="UP001205185">
    <property type="component" value="Unassembled WGS sequence"/>
</dbReference>
<reference evidence="2 3" key="1">
    <citation type="submission" date="2022-06" db="EMBL/GenBank/DDBJ databases">
        <title>Genomic Encyclopedia of Archaeal and Bacterial Type Strains, Phase II (KMG-II): from individual species to whole genera.</title>
        <authorList>
            <person name="Goeker M."/>
        </authorList>
    </citation>
    <scope>NUCLEOTIDE SEQUENCE [LARGE SCALE GENOMIC DNA]</scope>
    <source>
        <strain evidence="2 3">DSM 44255</strain>
    </source>
</reference>
<comment type="caution">
    <text evidence="2">The sequence shown here is derived from an EMBL/GenBank/DDBJ whole genome shotgun (WGS) entry which is preliminary data.</text>
</comment>
<dbReference type="EMBL" id="JAMTCO010000003">
    <property type="protein sequence ID" value="MCP2268739.1"/>
    <property type="molecule type" value="Genomic_DNA"/>
</dbReference>
<accession>A0ABT1I7Y0</accession>
<evidence type="ECO:0000313" key="3">
    <source>
        <dbReference type="Proteomes" id="UP001205185"/>
    </source>
</evidence>
<feature type="compositionally biased region" description="Basic residues" evidence="1">
    <location>
        <begin position="328"/>
        <end position="337"/>
    </location>
</feature>
<gene>
    <name evidence="2" type="ORF">LV75_001226</name>
</gene>
<protein>
    <submittedName>
        <fullName evidence="2">Uncharacterized protein</fullName>
    </submittedName>
</protein>
<feature type="region of interest" description="Disordered" evidence="1">
    <location>
        <begin position="289"/>
        <end position="353"/>
    </location>
</feature>
<evidence type="ECO:0000313" key="2">
    <source>
        <dbReference type="EMBL" id="MCP2268739.1"/>
    </source>
</evidence>
<organism evidence="2 3">
    <name type="scientific">Actinokineospora diospyrosa</name>
    <dbReference type="NCBI Taxonomy" id="103728"/>
    <lineage>
        <taxon>Bacteria</taxon>
        <taxon>Bacillati</taxon>
        <taxon>Actinomycetota</taxon>
        <taxon>Actinomycetes</taxon>
        <taxon>Pseudonocardiales</taxon>
        <taxon>Pseudonocardiaceae</taxon>
        <taxon>Actinokineospora</taxon>
    </lineage>
</organism>
<sequence>MAAVVHRTPVAAPGLSVLRGKLCIWGLSIRLILTHARAGDAGQGVRRLRVGSPSASRPGIGRLVAWRQHRARSAISELCSMRWTCFARGPYDTRGRTAKQGPKRLALPRGDATGAVPPHKTGPPHRALGTSESDCPGAGKVGWGGPDGSWDGTDRSDCPGAGLAGLTRAGWDDTGRSECPGLSRWVEADLTAGGTAPQGPSVQALSRWAGADLTAGGTAPQGPSVQALSRWAGADLTAGGTAPQGPSVQALSRWAGADLTAGGTAPQGPSVQALSRWVGAGLTEAEMAPVTPESPGAKWQGRVGGAGRAERGSRARVRRRPQDQQFAARRRAKRRRPGLWPGWRGGLGPTRLR</sequence>
<feature type="compositionally biased region" description="Gly residues" evidence="1">
    <location>
        <begin position="343"/>
        <end position="353"/>
    </location>
</feature>
<proteinExistence type="predicted"/>
<feature type="region of interest" description="Disordered" evidence="1">
    <location>
        <begin position="94"/>
        <end position="133"/>
    </location>
</feature>
<name>A0ABT1I7Y0_9PSEU</name>